<reference evidence="1 2" key="1">
    <citation type="submission" date="2016-03" db="EMBL/GenBank/DDBJ databases">
        <title>Complete genome sequence of Shewanella psychrophila WP2, a deep sea bacterium isolated from west Pacific sediment.</title>
        <authorList>
            <person name="Xu G."/>
            <person name="Jian H."/>
        </authorList>
    </citation>
    <scope>NUCLEOTIDE SEQUENCE [LARGE SCALE GENOMIC DNA]</scope>
    <source>
        <strain evidence="1 2">WP2</strain>
    </source>
</reference>
<accession>A0A1S6HM75</accession>
<dbReference type="KEGG" id="spsw:Sps_01469"/>
<protein>
    <submittedName>
        <fullName evidence="1">Uncharacterized protein</fullName>
    </submittedName>
</protein>
<name>A0A1S6HM75_9GAMM</name>
<evidence type="ECO:0000313" key="1">
    <source>
        <dbReference type="EMBL" id="AQS36635.1"/>
    </source>
</evidence>
<dbReference type="Pfam" id="PF19268">
    <property type="entry name" value="CIS_TMP"/>
    <property type="match status" value="1"/>
</dbReference>
<proteinExistence type="predicted"/>
<keyword evidence="2" id="KW-1185">Reference proteome</keyword>
<dbReference type="AlphaFoldDB" id="A0A1S6HM75"/>
<dbReference type="EMBL" id="CP014782">
    <property type="protein sequence ID" value="AQS36635.1"/>
    <property type="molecule type" value="Genomic_DNA"/>
</dbReference>
<gene>
    <name evidence="1" type="ORF">Sps_01469</name>
</gene>
<dbReference type="RefSeq" id="WP_077751924.1">
    <property type="nucleotide sequence ID" value="NZ_CP014782.1"/>
</dbReference>
<dbReference type="InterPro" id="IPR045538">
    <property type="entry name" value="CIS_TMP"/>
</dbReference>
<dbReference type="STRING" id="225848.Sps_01469"/>
<dbReference type="Proteomes" id="UP000189545">
    <property type="component" value="Chromosome"/>
</dbReference>
<evidence type="ECO:0000313" key="2">
    <source>
        <dbReference type="Proteomes" id="UP000189545"/>
    </source>
</evidence>
<sequence>MADTLPVSTHRIDKLRISLSLAANHGEYFSQRCSQLFHTELKKRLDRVLSRLGAGGQMFCLLKPLVIDLGELSAYAFEHHFCQRLEILLERELKRLLSELDTDHDSAGKPVANTDEQLSLLTAGAVSSTSVIDKTFVELLGVRPQLALGKLAQACLEYSGARQLHRSLPASKFKELCQEWVPLLVVKGSLTPATLQLCALYYSLVHPEFTLLPHQPIVRPTVNTVYEQQVLIKLFKEVLSAKENMSVKANGLTVLWRDEKLRKRVQSQLCASQITLLNNWLNKGIVQESALELIDIVDRPIVNTEYGPVREKGQSPLCASEITLLNKGSASEQIGVVDRPIVNTEYGPVREKGQSPLSAPQITLHNRGIALESASAPQITLHNRGAAQESASAPQIALHNSGGAQESASAPRIALRNKGMDNDRSWIHIPAAGLSLLWPFLPSVFRQLQLTQDNKFLSRDMQLQAASCLTWFTQSWQDDEQNINSPLVLLLCGLTQEATSEPVVLNEATQAFLTSWLDNLPKALQGTWQKLSAGDIQQWFLQRPGWLSADDAEPVLHIAPASFDVLLNDWPWPVNMIALPWLEQPIKVLWDEPL</sequence>
<organism evidence="1 2">
    <name type="scientific">Shewanella psychrophila</name>
    <dbReference type="NCBI Taxonomy" id="225848"/>
    <lineage>
        <taxon>Bacteria</taxon>
        <taxon>Pseudomonadati</taxon>
        <taxon>Pseudomonadota</taxon>
        <taxon>Gammaproteobacteria</taxon>
        <taxon>Alteromonadales</taxon>
        <taxon>Shewanellaceae</taxon>
        <taxon>Shewanella</taxon>
    </lineage>
</organism>
<dbReference type="OrthoDB" id="499748at2"/>